<dbReference type="OMA" id="PIAHACL"/>
<name>G0U6J3_TRYVY</name>
<feature type="compositionally biased region" description="Acidic residues" evidence="4">
    <location>
        <begin position="610"/>
        <end position="635"/>
    </location>
</feature>
<evidence type="ECO:0000256" key="2">
    <source>
        <dbReference type="ARBA" id="ARBA00023242"/>
    </source>
</evidence>
<sequence length="928" mass="103566">MAKIAGDTFESPKKTRSAIPRISLKTCTAFQLYRSEGAVGNAVTFGSLPTDAVLPYKVQAAEMTLLSALEVVEGNESARRTFGPATLHITEKYLTEILSFIPLGGKLSDQSSVAFNYGALRRVLSIYGASDDVMKFVSGLAATNPAAAEVSLREMAAVVDNISTIERRLRQSMKAAGEKIGMFYRATLPTSKGSEAGLGDEENSSTPPASLGSKRKRLSQAREPNSIISLSSACSEACSASQDTMEVISMGPPTKVKKLESANENFPTRKNGGASLSSQKVPHGRLRALTGNEKKAVAILNQIIQLLGHIYAWRYNNLLPIFSHLEERVKQVQGIIDAERASVKAKKENSESLGQSFKDVSLDGVLESIHSAVQIYSTDEVCMHDLDEDLLYPIAHACCTEVNKIEGFLTEPFVGLSKEELVAKEKARKAFLAKREEQRLKALQREKAKEEEIARREKLVARRNEERQRVRASLGELDTSLLVDDSTIKNPVSSAPVCYTELPLESSELYERALFLWAMVTSVPKPLRLSQMPFNCFLKGLLAHDSSDDMIIEEVCTALMDVIVGHTHTSSGHRLGTRGRNWFDTMVEHVAISSGNKKKNVRSRGQELVLDVDDDEEEEEEEREEEEEVLGEEGENGGGESAVGHKKNAVTEQSESRRIAALRLTMERIAGLRTLSSWRNIELIDRVNLLEQLVLEALSTPTVQEESAKLRKSRDDEQQAVDKRMKELRDEADKEVKELLKSFSTSDKRNEENMYAEKRDNLIGKIRRRVNTVLQEFVGQQDGKDIGAYIRSLGMDRYHRIYWRFPFESAVFVQSTSATDINFPALRDVSHLLAKKAGDGVLLLEDDMEDQQLLNGNEKVPQRVWGRVPALYLETFVQGLDRRGKNEASLRRNLEMLQPYLLSLSTPTHGRVTRAMTQGLRYVNKLRQ</sequence>
<dbReference type="InterPro" id="IPR028941">
    <property type="entry name" value="WHIM2_dom"/>
</dbReference>
<feature type="coiled-coil region" evidence="3">
    <location>
        <begin position="433"/>
        <end position="469"/>
    </location>
</feature>
<dbReference type="AlphaFoldDB" id="G0U6J3"/>
<dbReference type="InterPro" id="IPR053271">
    <property type="entry name" value="DDT_domain"/>
</dbReference>
<protein>
    <recommendedName>
        <fullName evidence="5">WHIM2 domain-containing protein</fullName>
    </recommendedName>
</protein>
<dbReference type="EMBL" id="HE573026">
    <property type="protein sequence ID" value="CCC51497.1"/>
    <property type="molecule type" value="Genomic_DNA"/>
</dbReference>
<evidence type="ECO:0000256" key="3">
    <source>
        <dbReference type="SAM" id="Coils"/>
    </source>
</evidence>
<dbReference type="VEuPathDB" id="TriTrypDB:TvY486_1005480"/>
<evidence type="ECO:0000313" key="6">
    <source>
        <dbReference type="EMBL" id="CCC51497.1"/>
    </source>
</evidence>
<reference evidence="6" key="1">
    <citation type="journal article" date="2012" name="Proc. Natl. Acad. Sci. U.S.A.">
        <title>Antigenic diversity is generated by distinct evolutionary mechanisms in African trypanosome species.</title>
        <authorList>
            <person name="Jackson A.P."/>
            <person name="Berry A."/>
            <person name="Aslett M."/>
            <person name="Allison H.C."/>
            <person name="Burton P."/>
            <person name="Vavrova-Anderson J."/>
            <person name="Brown R."/>
            <person name="Browne H."/>
            <person name="Corton N."/>
            <person name="Hauser H."/>
            <person name="Gamble J."/>
            <person name="Gilderthorp R."/>
            <person name="Marcello L."/>
            <person name="McQuillan J."/>
            <person name="Otto T.D."/>
            <person name="Quail M.A."/>
            <person name="Sanders M.J."/>
            <person name="van Tonder A."/>
            <person name="Ginger M.L."/>
            <person name="Field M.C."/>
            <person name="Barry J.D."/>
            <person name="Hertz-Fowler C."/>
            <person name="Berriman M."/>
        </authorList>
    </citation>
    <scope>NUCLEOTIDE SEQUENCE</scope>
    <source>
        <strain evidence="6">Y486</strain>
    </source>
</reference>
<keyword evidence="3" id="KW-0175">Coiled coil</keyword>
<feature type="region of interest" description="Disordered" evidence="4">
    <location>
        <begin position="191"/>
        <end position="222"/>
    </location>
</feature>
<feature type="domain" description="WHIM2" evidence="5">
    <location>
        <begin position="791"/>
        <end position="895"/>
    </location>
</feature>
<dbReference type="PANTHER" id="PTHR15546:SF2">
    <property type="entry name" value="DDT DOMAIN-CONTAINING PROTEIN DDB_G0282237"/>
    <property type="match status" value="1"/>
</dbReference>
<feature type="region of interest" description="Disordered" evidence="4">
    <location>
        <begin position="603"/>
        <end position="654"/>
    </location>
</feature>
<evidence type="ECO:0000256" key="4">
    <source>
        <dbReference type="SAM" id="MobiDB-lite"/>
    </source>
</evidence>
<dbReference type="PANTHER" id="PTHR15546">
    <property type="entry name" value="BROMODOMAIN ADJACENT TO ZINC FINGER DOMAIN, 2A"/>
    <property type="match status" value="1"/>
</dbReference>
<organism evidence="6">
    <name type="scientific">Trypanosoma vivax (strain Y486)</name>
    <dbReference type="NCBI Taxonomy" id="1055687"/>
    <lineage>
        <taxon>Eukaryota</taxon>
        <taxon>Discoba</taxon>
        <taxon>Euglenozoa</taxon>
        <taxon>Kinetoplastea</taxon>
        <taxon>Metakinetoplastina</taxon>
        <taxon>Trypanosomatida</taxon>
        <taxon>Trypanosomatidae</taxon>
        <taxon>Trypanosoma</taxon>
        <taxon>Duttonella</taxon>
    </lineage>
</organism>
<proteinExistence type="predicted"/>
<dbReference type="GO" id="GO:0005634">
    <property type="term" value="C:nucleus"/>
    <property type="evidence" value="ECO:0007669"/>
    <property type="project" value="UniProtKB-SubCell"/>
</dbReference>
<evidence type="ECO:0000259" key="5">
    <source>
        <dbReference type="Pfam" id="PF15613"/>
    </source>
</evidence>
<dbReference type="Pfam" id="PF15613">
    <property type="entry name" value="WSD"/>
    <property type="match status" value="1"/>
</dbReference>
<gene>
    <name evidence="6" type="ORF">TVY486_1005480</name>
</gene>
<evidence type="ECO:0000256" key="1">
    <source>
        <dbReference type="ARBA" id="ARBA00004123"/>
    </source>
</evidence>
<accession>G0U6J3</accession>
<comment type="subcellular location">
    <subcellularLocation>
        <location evidence="1">Nucleus</location>
    </subcellularLocation>
</comment>
<keyword evidence="2" id="KW-0539">Nucleus</keyword>